<keyword evidence="2" id="KW-1185">Reference proteome</keyword>
<dbReference type="AlphaFoldDB" id="A0A2U2PMT4"/>
<protein>
    <recommendedName>
        <fullName evidence="3">2'-5' RNA ligase family protein</fullName>
    </recommendedName>
</protein>
<dbReference type="OrthoDB" id="1351981at2"/>
<name>A0A2U2PMT4_9SPHI</name>
<dbReference type="RefSeq" id="WP_109414118.1">
    <property type="nucleotide sequence ID" value="NZ_QEAS01000001.1"/>
</dbReference>
<organism evidence="1 2">
    <name type="scientific">Pararcticibacter amylolyticus</name>
    <dbReference type="NCBI Taxonomy" id="2173175"/>
    <lineage>
        <taxon>Bacteria</taxon>
        <taxon>Pseudomonadati</taxon>
        <taxon>Bacteroidota</taxon>
        <taxon>Sphingobacteriia</taxon>
        <taxon>Sphingobacteriales</taxon>
        <taxon>Sphingobacteriaceae</taxon>
        <taxon>Pararcticibacter</taxon>
    </lineage>
</organism>
<evidence type="ECO:0008006" key="3">
    <source>
        <dbReference type="Google" id="ProtNLM"/>
    </source>
</evidence>
<evidence type="ECO:0000313" key="1">
    <source>
        <dbReference type="EMBL" id="PWG82700.1"/>
    </source>
</evidence>
<dbReference type="Proteomes" id="UP000245647">
    <property type="component" value="Unassembled WGS sequence"/>
</dbReference>
<gene>
    <name evidence="1" type="ORF">DDR33_02265</name>
</gene>
<dbReference type="Pfam" id="PF13563">
    <property type="entry name" value="2_5_RNA_ligase2"/>
    <property type="match status" value="1"/>
</dbReference>
<comment type="caution">
    <text evidence="1">The sequence shown here is derived from an EMBL/GenBank/DDBJ whole genome shotgun (WGS) entry which is preliminary data.</text>
</comment>
<dbReference type="EMBL" id="QEAS01000001">
    <property type="protein sequence ID" value="PWG82700.1"/>
    <property type="molecule type" value="Genomic_DNA"/>
</dbReference>
<dbReference type="Gene3D" id="3.90.1140.10">
    <property type="entry name" value="Cyclic phosphodiesterase"/>
    <property type="match status" value="1"/>
</dbReference>
<dbReference type="SUPFAM" id="SSF55144">
    <property type="entry name" value="LigT-like"/>
    <property type="match status" value="1"/>
</dbReference>
<accession>A0A2U2PMT4</accession>
<dbReference type="InterPro" id="IPR009097">
    <property type="entry name" value="Cyclic_Pdiesterase"/>
</dbReference>
<reference evidence="1 2" key="1">
    <citation type="submission" date="2018-04" db="EMBL/GenBank/DDBJ databases">
        <title>Pedobacter chongqingensis sp. nov., isolated from a rottenly hemp rope.</title>
        <authorList>
            <person name="Cai Y."/>
        </authorList>
    </citation>
    <scope>NUCLEOTIDE SEQUENCE [LARGE SCALE GENOMIC DNA]</scope>
    <source>
        <strain evidence="1 2">FJ4-8</strain>
    </source>
</reference>
<sequence>MGLDSGQFYEYLLVVSPDWRVNLQIAKVQQHFTRHYGCRFANQLKPHIVLVSFVQHLSAEKYIIKHFERFTRTVTPRIIETGTFASTPPHCISAGLKDPGPLTEIITDLRMKYEKQLKIPGAVKPVFAGAPHIIIADNLPEEQFEQAWNDWQEASLDCSFKAKEMLLMRREQGVSTNGYQLIKSFPFAATSYSRHTQLTLFHS</sequence>
<proteinExistence type="predicted"/>
<evidence type="ECO:0000313" key="2">
    <source>
        <dbReference type="Proteomes" id="UP000245647"/>
    </source>
</evidence>